<feature type="domain" description="Anaphase-promoting complex subunit 4-like WD40" evidence="4">
    <location>
        <begin position="243"/>
        <end position="292"/>
    </location>
</feature>
<dbReference type="PROSITE" id="PS50294">
    <property type="entry name" value="WD_REPEATS_REGION"/>
    <property type="match status" value="1"/>
</dbReference>
<organism evidence="5 6">
    <name type="scientific">Litomosoides sigmodontis</name>
    <name type="common">Filarial nematode worm</name>
    <dbReference type="NCBI Taxonomy" id="42156"/>
    <lineage>
        <taxon>Eukaryota</taxon>
        <taxon>Metazoa</taxon>
        <taxon>Ecdysozoa</taxon>
        <taxon>Nematoda</taxon>
        <taxon>Chromadorea</taxon>
        <taxon>Rhabditida</taxon>
        <taxon>Spirurina</taxon>
        <taxon>Spiruromorpha</taxon>
        <taxon>Filarioidea</taxon>
        <taxon>Onchocercidae</taxon>
        <taxon>Litomosoides</taxon>
    </lineage>
</organism>
<dbReference type="OrthoDB" id="7668193at2759"/>
<name>A0A3P6TB69_LITSI</name>
<dbReference type="InterPro" id="IPR024977">
    <property type="entry name" value="Apc4-like_WD40_dom"/>
</dbReference>
<evidence type="ECO:0000313" key="6">
    <source>
        <dbReference type="Proteomes" id="UP000277928"/>
    </source>
</evidence>
<dbReference type="InterPro" id="IPR036322">
    <property type="entry name" value="WD40_repeat_dom_sf"/>
</dbReference>
<accession>A0A3P6TB69</accession>
<dbReference type="Gene3D" id="2.130.10.10">
    <property type="entry name" value="YVTN repeat-like/Quinoprotein amine dehydrogenase"/>
    <property type="match status" value="1"/>
</dbReference>
<dbReference type="OMA" id="LASGYWN"/>
<keyword evidence="2" id="KW-0677">Repeat</keyword>
<evidence type="ECO:0000313" key="5">
    <source>
        <dbReference type="EMBL" id="VDK78045.1"/>
    </source>
</evidence>
<dbReference type="PANTHER" id="PTHR44019:SF8">
    <property type="entry name" value="POC1 CENTRIOLAR PROTEIN HOMOLOG"/>
    <property type="match status" value="1"/>
</dbReference>
<feature type="repeat" description="WD" evidence="3">
    <location>
        <begin position="278"/>
        <end position="316"/>
    </location>
</feature>
<dbReference type="Pfam" id="PF12894">
    <property type="entry name" value="ANAPC4_WD40"/>
    <property type="match status" value="1"/>
</dbReference>
<gene>
    <name evidence="5" type="ORF">NLS_LOCUS3920</name>
</gene>
<dbReference type="PROSITE" id="PS50082">
    <property type="entry name" value="WD_REPEATS_2"/>
    <property type="match status" value="1"/>
</dbReference>
<dbReference type="PROSITE" id="PS51257">
    <property type="entry name" value="PROKAR_LIPOPROTEIN"/>
    <property type="match status" value="1"/>
</dbReference>
<dbReference type="PANTHER" id="PTHR44019">
    <property type="entry name" value="WD REPEAT-CONTAINING PROTEIN 55"/>
    <property type="match status" value="1"/>
</dbReference>
<dbReference type="SUPFAM" id="SSF50978">
    <property type="entry name" value="WD40 repeat-like"/>
    <property type="match status" value="1"/>
</dbReference>
<dbReference type="InterPro" id="IPR015943">
    <property type="entry name" value="WD40/YVTN_repeat-like_dom_sf"/>
</dbReference>
<evidence type="ECO:0000256" key="1">
    <source>
        <dbReference type="ARBA" id="ARBA00022574"/>
    </source>
</evidence>
<dbReference type="InterPro" id="IPR001680">
    <property type="entry name" value="WD40_rpt"/>
</dbReference>
<evidence type="ECO:0000256" key="2">
    <source>
        <dbReference type="ARBA" id="ARBA00022737"/>
    </source>
</evidence>
<keyword evidence="1 3" id="KW-0853">WD repeat</keyword>
<protein>
    <recommendedName>
        <fullName evidence="4">Anaphase-promoting complex subunit 4-like WD40 domain-containing protein</fullName>
    </recommendedName>
</protein>
<keyword evidence="6" id="KW-1185">Reference proteome</keyword>
<reference evidence="5 6" key="1">
    <citation type="submission" date="2018-08" db="EMBL/GenBank/DDBJ databases">
        <authorList>
            <person name="Laetsch R D."/>
            <person name="Stevens L."/>
            <person name="Kumar S."/>
            <person name="Blaxter L. M."/>
        </authorList>
    </citation>
    <scope>NUCLEOTIDE SEQUENCE [LARGE SCALE GENOMIC DNA]</scope>
</reference>
<dbReference type="Proteomes" id="UP000277928">
    <property type="component" value="Unassembled WGS sequence"/>
</dbReference>
<sequence>MSKTVEKPIPLFVHYGFAGGVSCSAVVSVNDELQLAVGTTRGKCILFSLRTHLLTSTIYVDPNQRSVVAVGQFMNCIFVHIRAYAVILLSEDKVSEVLNFRFARIIKTEFYGFCGSFCYASQLFCPFVQAEKCLIGVFTGVTEEMSRVWTPDNEAGTLMTFSISNSGYLAYGFETGEIKVVNVGDFSVIDEKKIFPEPILAAATFADTLAVSSVKPPLMVINMATGGITVEKEILFPRKAGGCSSLSFSNSGRELASGYWNGTVRVNSVRTGAIRAVLDFHSETINCLCWTKVDGRRLLFVCSKDTKLSIWNLYND</sequence>
<evidence type="ECO:0000256" key="3">
    <source>
        <dbReference type="PROSITE-ProRule" id="PRU00221"/>
    </source>
</evidence>
<dbReference type="InterPro" id="IPR050505">
    <property type="entry name" value="WDR55/POC1"/>
</dbReference>
<dbReference type="AlphaFoldDB" id="A0A3P6TB69"/>
<proteinExistence type="predicted"/>
<dbReference type="EMBL" id="UYRX01000230">
    <property type="protein sequence ID" value="VDK78045.1"/>
    <property type="molecule type" value="Genomic_DNA"/>
</dbReference>
<dbReference type="SMART" id="SM00320">
    <property type="entry name" value="WD40"/>
    <property type="match status" value="4"/>
</dbReference>
<dbReference type="STRING" id="42156.A0A3P6TB69"/>
<evidence type="ECO:0000259" key="4">
    <source>
        <dbReference type="Pfam" id="PF12894"/>
    </source>
</evidence>